<reference evidence="1" key="1">
    <citation type="submission" date="2009-02" db="EMBL/GenBank/DDBJ databases">
        <authorList>
            <person name="Fulton L."/>
            <person name="Clifton S."/>
            <person name="Fulton B."/>
            <person name="Xu J."/>
            <person name="Minx P."/>
            <person name="Pepin K.H."/>
            <person name="Johnson M."/>
            <person name="Bhonagiri V."/>
            <person name="Nash W.E."/>
            <person name="Mardis E.R."/>
            <person name="Wilson R.K."/>
        </authorList>
    </citation>
    <scope>NUCLEOTIDE SEQUENCE [LARGE SCALE GENOMIC DNA]</scope>
    <source>
        <strain evidence="1">DSM 15053</strain>
    </source>
</reference>
<gene>
    <name evidence="1" type="ORF">CLOHYLEM_06338</name>
</gene>
<dbReference type="Proteomes" id="UP000004893">
    <property type="component" value="Unassembled WGS sequence"/>
</dbReference>
<dbReference type="STRING" id="553973.CLOHYLEM_06338"/>
<comment type="caution">
    <text evidence="1">The sequence shown here is derived from an EMBL/GenBank/DDBJ whole genome shotgun (WGS) entry which is preliminary data.</text>
</comment>
<evidence type="ECO:0000313" key="1">
    <source>
        <dbReference type="EMBL" id="EEG73656.1"/>
    </source>
</evidence>
<dbReference type="AlphaFoldDB" id="C0C2N2"/>
<name>C0C2N2_9FIRM</name>
<organism evidence="1 2">
    <name type="scientific">[Clostridium] hylemonae DSM 15053</name>
    <dbReference type="NCBI Taxonomy" id="553973"/>
    <lineage>
        <taxon>Bacteria</taxon>
        <taxon>Bacillati</taxon>
        <taxon>Bacillota</taxon>
        <taxon>Clostridia</taxon>
        <taxon>Lachnospirales</taxon>
        <taxon>Lachnospiraceae</taxon>
    </lineage>
</organism>
<reference evidence="1" key="2">
    <citation type="submission" date="2013-06" db="EMBL/GenBank/DDBJ databases">
        <title>Draft genome sequence of Clostridium hylemonae (DSM 15053).</title>
        <authorList>
            <person name="Sudarsanam P."/>
            <person name="Ley R."/>
            <person name="Guruge J."/>
            <person name="Turnbaugh P.J."/>
            <person name="Mahowald M."/>
            <person name="Liep D."/>
            <person name="Gordon J."/>
        </authorList>
    </citation>
    <scope>NUCLEOTIDE SEQUENCE</scope>
    <source>
        <strain evidence="1">DSM 15053</strain>
    </source>
</reference>
<accession>C0C2N2</accession>
<dbReference type="HOGENOM" id="CLU_2971332_0_0_9"/>
<evidence type="ECO:0000313" key="2">
    <source>
        <dbReference type="Proteomes" id="UP000004893"/>
    </source>
</evidence>
<dbReference type="EMBL" id="ABYI02000023">
    <property type="protein sequence ID" value="EEG73656.1"/>
    <property type="molecule type" value="Genomic_DNA"/>
</dbReference>
<proteinExistence type="predicted"/>
<protein>
    <submittedName>
        <fullName evidence="1">Uncharacterized protein</fullName>
    </submittedName>
</protein>
<keyword evidence="2" id="KW-1185">Reference proteome</keyword>
<sequence length="58" mass="6783">MCQKNFLNKRMDGPAVTGPFLYYLPVVFYRKLLNLEAIYSILYVSIGNFDQVFLLIEC</sequence>